<dbReference type="EMBL" id="VSRR010007965">
    <property type="protein sequence ID" value="MPC47860.1"/>
    <property type="molecule type" value="Genomic_DNA"/>
</dbReference>
<proteinExistence type="predicted"/>
<sequence>MPYYLEVTLVGHLESKVAMVSGVQFIDKEGDVLREIDYVPPVKDQAYMWTSPLPDHPFYVRILGYLVSGNPWARQMPVEVWPVETLVELFSTTDDLSAQPGGRATAKFMVVNYGLESNFDITVTDDLNFLDTINPKRVFLANNQTALVEVSFQVPPTATHGQVSTVLVTARSQVQKLSYNTALTHFFVLPTISPKDSELDQNILYTPPKQAQIQPNLTRYTTRNPQEQSRLIVSSRHQLLDTDSPTCVLDHMPSCAGFTNNGLCSTKNWNVTATLQDHGSGLYLVTAVPDEHNMIVPNFPPGTTSEVYMQYQTDCCTTHVQIRGVDALGNVGDCDEIDMGKLGGLIYYLEVEMAGNTWLAVRWNISNSSVPVSHYNLWLDGQFLHQIPCHEDSCADHINYLEPCTKHNFTVNPVFYYLGGTVEGMGRSTTGTTMEEGKRRRERRECRDMWELQEGQR</sequence>
<reference evidence="2 3" key="1">
    <citation type="submission" date="2019-05" db="EMBL/GenBank/DDBJ databases">
        <title>Another draft genome of Portunus trituberculatus and its Hox gene families provides insights of decapod evolution.</title>
        <authorList>
            <person name="Jeong J.-H."/>
            <person name="Song I."/>
            <person name="Kim S."/>
            <person name="Choi T."/>
            <person name="Kim D."/>
            <person name="Ryu S."/>
            <person name="Kim W."/>
        </authorList>
    </citation>
    <scope>NUCLEOTIDE SEQUENCE [LARGE SCALE GENOMIC DNA]</scope>
    <source>
        <tissue evidence="2">Muscle</tissue>
    </source>
</reference>
<accession>A0A5B7FJQ9</accession>
<dbReference type="InterPro" id="IPR057615">
    <property type="entry name" value="Ig_VWA7"/>
</dbReference>
<dbReference type="AlphaFoldDB" id="A0A5B7FJQ9"/>
<dbReference type="OrthoDB" id="5985519at2759"/>
<evidence type="ECO:0000259" key="1">
    <source>
        <dbReference type="Pfam" id="PF23619"/>
    </source>
</evidence>
<dbReference type="PANTHER" id="PTHR14905:SF7">
    <property type="entry name" value="VON WILLEBRAND FACTOR A DOMAIN-CONTAINING PROTEIN 7"/>
    <property type="match status" value="1"/>
</dbReference>
<dbReference type="PANTHER" id="PTHR14905">
    <property type="entry name" value="NG37"/>
    <property type="match status" value="1"/>
</dbReference>
<feature type="domain" description="VWA7 Ig-like" evidence="1">
    <location>
        <begin position="89"/>
        <end position="189"/>
    </location>
</feature>
<comment type="caution">
    <text evidence="2">The sequence shown here is derived from an EMBL/GenBank/DDBJ whole genome shotgun (WGS) entry which is preliminary data.</text>
</comment>
<evidence type="ECO:0000313" key="2">
    <source>
        <dbReference type="EMBL" id="MPC47860.1"/>
    </source>
</evidence>
<organism evidence="2 3">
    <name type="scientific">Portunus trituberculatus</name>
    <name type="common">Swimming crab</name>
    <name type="synonym">Neptunus trituberculatus</name>
    <dbReference type="NCBI Taxonomy" id="210409"/>
    <lineage>
        <taxon>Eukaryota</taxon>
        <taxon>Metazoa</taxon>
        <taxon>Ecdysozoa</taxon>
        <taxon>Arthropoda</taxon>
        <taxon>Crustacea</taxon>
        <taxon>Multicrustacea</taxon>
        <taxon>Malacostraca</taxon>
        <taxon>Eumalacostraca</taxon>
        <taxon>Eucarida</taxon>
        <taxon>Decapoda</taxon>
        <taxon>Pleocyemata</taxon>
        <taxon>Brachyura</taxon>
        <taxon>Eubrachyura</taxon>
        <taxon>Portunoidea</taxon>
        <taxon>Portunidae</taxon>
        <taxon>Portuninae</taxon>
        <taxon>Portunus</taxon>
    </lineage>
</organism>
<name>A0A5B7FJQ9_PORTR</name>
<dbReference type="Proteomes" id="UP000324222">
    <property type="component" value="Unassembled WGS sequence"/>
</dbReference>
<dbReference type="Pfam" id="PF23619">
    <property type="entry name" value="Ig_VWA7"/>
    <property type="match status" value="1"/>
</dbReference>
<evidence type="ECO:0000313" key="3">
    <source>
        <dbReference type="Proteomes" id="UP000324222"/>
    </source>
</evidence>
<dbReference type="InterPro" id="IPR052577">
    <property type="entry name" value="VWA7"/>
</dbReference>
<keyword evidence="3" id="KW-1185">Reference proteome</keyword>
<gene>
    <name evidence="2" type="ORF">E2C01_041619</name>
</gene>
<protein>
    <recommendedName>
        <fullName evidence="1">VWA7 Ig-like domain-containing protein</fullName>
    </recommendedName>
</protein>